<organism evidence="3 4">
    <name type="scientific">Phyllosticta capitalensis</name>
    <dbReference type="NCBI Taxonomy" id="121624"/>
    <lineage>
        <taxon>Eukaryota</taxon>
        <taxon>Fungi</taxon>
        <taxon>Dikarya</taxon>
        <taxon>Ascomycota</taxon>
        <taxon>Pezizomycotina</taxon>
        <taxon>Dothideomycetes</taxon>
        <taxon>Dothideomycetes incertae sedis</taxon>
        <taxon>Botryosphaeriales</taxon>
        <taxon>Phyllostictaceae</taxon>
        <taxon>Phyllosticta</taxon>
    </lineage>
</organism>
<accession>A0ABR1Z3G3</accession>
<keyword evidence="1" id="KW-0479">Metal-binding</keyword>
<feature type="domain" description="RING-type" evidence="2">
    <location>
        <begin position="31"/>
        <end position="85"/>
    </location>
</feature>
<keyword evidence="4" id="KW-1185">Reference proteome</keyword>
<dbReference type="SUPFAM" id="SSF57850">
    <property type="entry name" value="RING/U-box"/>
    <property type="match status" value="1"/>
</dbReference>
<gene>
    <name evidence="3" type="ORF">HDK90DRAFT_461710</name>
</gene>
<keyword evidence="1" id="KW-0862">Zinc</keyword>
<dbReference type="InterPro" id="IPR013083">
    <property type="entry name" value="Znf_RING/FYVE/PHD"/>
</dbReference>
<keyword evidence="1" id="KW-0863">Zinc-finger</keyword>
<name>A0ABR1Z3G3_9PEZI</name>
<sequence>MATDPSPRLPEVPYWAALEPALPLELQGLPCSICLEHPPGVRNAKAPPGTHLIMRIRQCNHIFGRECLLELYDSDVSMHRCPKCRQAFRPPRTLVYDPTEDVIVLGEGNWAMNVPGQPGIRKTKRDLAASASEEESFYDLDFYDRANEVRLERRLLLNPFYVSGNYGWLRGQVYDGMEDHRRIEYDEDHETPSELETKMLHEFASQSADKDEHCPKDLERVQHQYLTVRYPHMERNLYSLAKRMCLLDGDHYEFPDKGSSHFQCLEIVLQQTNKWFQANQGRFFQFKTLTETLRKDMDWNWRLASQYSRDERIPPAIEKIFDHLVRGTAMVRMFREMDAFGRLA</sequence>
<dbReference type="Proteomes" id="UP001492380">
    <property type="component" value="Unassembled WGS sequence"/>
</dbReference>
<evidence type="ECO:0000313" key="4">
    <source>
        <dbReference type="Proteomes" id="UP001492380"/>
    </source>
</evidence>
<evidence type="ECO:0000256" key="1">
    <source>
        <dbReference type="PROSITE-ProRule" id="PRU00175"/>
    </source>
</evidence>
<reference evidence="3 4" key="1">
    <citation type="submission" date="2024-04" db="EMBL/GenBank/DDBJ databases">
        <title>Phyllosticta paracitricarpa is synonymous to the EU quarantine fungus P. citricarpa based on phylogenomic analyses.</title>
        <authorList>
            <consortium name="Lawrence Berkeley National Laboratory"/>
            <person name="Van Ingen-Buijs V.A."/>
            <person name="Van Westerhoven A.C."/>
            <person name="Haridas S."/>
            <person name="Skiadas P."/>
            <person name="Martin F."/>
            <person name="Groenewald J.Z."/>
            <person name="Crous P.W."/>
            <person name="Seidl M.F."/>
        </authorList>
    </citation>
    <scope>NUCLEOTIDE SEQUENCE [LARGE SCALE GENOMIC DNA]</scope>
    <source>
        <strain evidence="3 4">CBS 123374</strain>
    </source>
</reference>
<evidence type="ECO:0000259" key="2">
    <source>
        <dbReference type="PROSITE" id="PS50089"/>
    </source>
</evidence>
<comment type="caution">
    <text evidence="3">The sequence shown here is derived from an EMBL/GenBank/DDBJ whole genome shotgun (WGS) entry which is preliminary data.</text>
</comment>
<dbReference type="EMBL" id="JBBWRZ010000001">
    <property type="protein sequence ID" value="KAK8246919.1"/>
    <property type="molecule type" value="Genomic_DNA"/>
</dbReference>
<dbReference type="InterPro" id="IPR001841">
    <property type="entry name" value="Znf_RING"/>
</dbReference>
<proteinExistence type="predicted"/>
<evidence type="ECO:0000313" key="3">
    <source>
        <dbReference type="EMBL" id="KAK8246919.1"/>
    </source>
</evidence>
<dbReference type="Gene3D" id="3.30.40.10">
    <property type="entry name" value="Zinc/RING finger domain, C3HC4 (zinc finger)"/>
    <property type="match status" value="1"/>
</dbReference>
<protein>
    <recommendedName>
        <fullName evidence="2">RING-type domain-containing protein</fullName>
    </recommendedName>
</protein>
<dbReference type="PROSITE" id="PS50089">
    <property type="entry name" value="ZF_RING_2"/>
    <property type="match status" value="1"/>
</dbReference>